<dbReference type="EMBL" id="FM954972">
    <property type="protein sequence ID" value="CAV18525.1"/>
    <property type="molecule type" value="Genomic_DNA"/>
</dbReference>
<evidence type="ECO:0000259" key="3">
    <source>
        <dbReference type="PROSITE" id="PS50076"/>
    </source>
</evidence>
<dbReference type="SUPFAM" id="SSF46565">
    <property type="entry name" value="Chaperone J-domain"/>
    <property type="match status" value="1"/>
</dbReference>
<gene>
    <name evidence="4" type="ordered locus">VS_1362</name>
</gene>
<dbReference type="AlphaFoldDB" id="B7VNE9"/>
<keyword evidence="2" id="KW-0175">Coiled coil</keyword>
<dbReference type="HOGENOM" id="CLU_1057477_0_0_6"/>
<dbReference type="PATRIC" id="fig|575788.5.peg.2673"/>
<dbReference type="Proteomes" id="UP000009100">
    <property type="component" value="Chromosome 1"/>
</dbReference>
<dbReference type="InterPro" id="IPR001623">
    <property type="entry name" value="DnaJ_domain"/>
</dbReference>
<dbReference type="CDD" id="cd06257">
    <property type="entry name" value="DnaJ"/>
    <property type="match status" value="1"/>
</dbReference>
<keyword evidence="1" id="KW-0143">Chaperone</keyword>
<dbReference type="eggNOG" id="COG2214">
    <property type="taxonomic scope" value="Bacteria"/>
</dbReference>
<dbReference type="Gene3D" id="1.10.287.110">
    <property type="entry name" value="DnaJ domain"/>
    <property type="match status" value="1"/>
</dbReference>
<evidence type="ECO:0000313" key="5">
    <source>
        <dbReference type="Proteomes" id="UP000009100"/>
    </source>
</evidence>
<dbReference type="SMART" id="SM00271">
    <property type="entry name" value="DnaJ"/>
    <property type="match status" value="1"/>
</dbReference>
<accession>B7VNE9</accession>
<organism evidence="4 5">
    <name type="scientific">Vibrio atlanticus (strain LGP32)</name>
    <name type="common">Vibrio splendidus (strain Mel32)</name>
    <dbReference type="NCBI Taxonomy" id="575788"/>
    <lineage>
        <taxon>Bacteria</taxon>
        <taxon>Pseudomonadati</taxon>
        <taxon>Pseudomonadota</taxon>
        <taxon>Gammaproteobacteria</taxon>
        <taxon>Vibrionales</taxon>
        <taxon>Vibrionaceae</taxon>
        <taxon>Vibrio</taxon>
    </lineage>
</organism>
<dbReference type="KEGG" id="vsp:VS_1362"/>
<protein>
    <recommendedName>
        <fullName evidence="3">J domain-containing protein</fullName>
    </recommendedName>
</protein>
<dbReference type="Pfam" id="PF00226">
    <property type="entry name" value="DnaJ"/>
    <property type="match status" value="1"/>
</dbReference>
<evidence type="ECO:0000256" key="1">
    <source>
        <dbReference type="ARBA" id="ARBA00023186"/>
    </source>
</evidence>
<dbReference type="InterPro" id="IPR036869">
    <property type="entry name" value="J_dom_sf"/>
</dbReference>
<feature type="domain" description="J" evidence="3">
    <location>
        <begin position="3"/>
        <end position="64"/>
    </location>
</feature>
<proteinExistence type="predicted"/>
<feature type="coiled-coil region" evidence="2">
    <location>
        <begin position="71"/>
        <end position="112"/>
    </location>
</feature>
<evidence type="ECO:0000313" key="4">
    <source>
        <dbReference type="EMBL" id="CAV18525.1"/>
    </source>
</evidence>
<name>B7VNE9_VIBA3</name>
<dbReference type="PROSITE" id="PS50076">
    <property type="entry name" value="DNAJ_2"/>
    <property type="match status" value="1"/>
</dbReference>
<sequence length="263" mass="29535">MTTFHDILGTAKASTTQEIKKRYKLLSAKCHPDKGGTGALFKLVKLAFDRITEGYGDDIYSKHDENDASLEKQLRAQVSQIQDELSRELQAKDLLNEELKESKRKSDTLEVELQQQSYKLAALEKHNNSKPYTTYSSNRMMTFSIIIMAILTSVAGYTLSERLHKNTPAYKAVPPQSISNSNADKKLTYKLLLMSLQNDKNSIAVAQDLRKRGYQVFVEPYSNYYNVIVSVSTSDKQEVATIIDALKSITGSQARILNSGVTH</sequence>
<reference evidence="4 5" key="1">
    <citation type="submission" date="2009-02" db="EMBL/GenBank/DDBJ databases">
        <title>Vibrio splendidus str. LGP32 complete genome.</title>
        <authorList>
            <person name="Mazel D."/>
            <person name="Le Roux F."/>
        </authorList>
    </citation>
    <scope>NUCLEOTIDE SEQUENCE [LARGE SCALE GENOMIC DNA]</scope>
    <source>
        <strain evidence="4 5">LGP32</strain>
    </source>
</reference>
<evidence type="ECO:0000256" key="2">
    <source>
        <dbReference type="SAM" id="Coils"/>
    </source>
</evidence>